<dbReference type="InterPro" id="IPR001387">
    <property type="entry name" value="Cro/C1-type_HTH"/>
</dbReference>
<dbReference type="Pfam" id="PF01381">
    <property type="entry name" value="HTH_3"/>
    <property type="match status" value="1"/>
</dbReference>
<protein>
    <submittedName>
        <fullName evidence="4">Zinc-binding transcriptional regulator</fullName>
    </submittedName>
</protein>
<dbReference type="SMART" id="SM00530">
    <property type="entry name" value="HTH_XRE"/>
    <property type="match status" value="1"/>
</dbReference>
<dbReference type="PANTHER" id="PTHR43236:SF1">
    <property type="entry name" value="BLL7220 PROTEIN"/>
    <property type="match status" value="1"/>
</dbReference>
<dbReference type="eggNOG" id="COG1396">
    <property type="taxonomic scope" value="Bacteria"/>
</dbReference>
<feature type="compositionally biased region" description="Basic and acidic residues" evidence="2">
    <location>
        <begin position="376"/>
        <end position="389"/>
    </location>
</feature>
<comment type="similarity">
    <text evidence="1">Belongs to the short-chain fatty acyl-CoA assimilation regulator (ScfR) family.</text>
</comment>
<dbReference type="Gene3D" id="1.10.260.40">
    <property type="entry name" value="lambda repressor-like DNA-binding domains"/>
    <property type="match status" value="1"/>
</dbReference>
<evidence type="ECO:0000256" key="2">
    <source>
        <dbReference type="SAM" id="MobiDB-lite"/>
    </source>
</evidence>
<dbReference type="GO" id="GO:0003677">
    <property type="term" value="F:DNA binding"/>
    <property type="evidence" value="ECO:0007669"/>
    <property type="project" value="InterPro"/>
</dbReference>
<dbReference type="PANTHER" id="PTHR43236">
    <property type="entry name" value="ANTITOXIN HIGA1"/>
    <property type="match status" value="1"/>
</dbReference>
<evidence type="ECO:0000313" key="4">
    <source>
        <dbReference type="EMBL" id="CDN53317.1"/>
    </source>
</evidence>
<dbReference type="InterPro" id="IPR052345">
    <property type="entry name" value="Rad_response_metalloprotease"/>
</dbReference>
<dbReference type="SUPFAM" id="SSF47413">
    <property type="entry name" value="lambda repressor-like DNA-binding domains"/>
    <property type="match status" value="1"/>
</dbReference>
<dbReference type="eggNOG" id="COG2856">
    <property type="taxonomic scope" value="Bacteria"/>
</dbReference>
<name>A0A068T496_NEOGA</name>
<dbReference type="Proteomes" id="UP000028186">
    <property type="component" value="Chromosome I"/>
</dbReference>
<dbReference type="Gene3D" id="1.10.10.2910">
    <property type="match status" value="1"/>
</dbReference>
<proteinExistence type="inferred from homology"/>
<dbReference type="InterPro" id="IPR010359">
    <property type="entry name" value="IrrE_HExxH"/>
</dbReference>
<feature type="domain" description="HTH cro/C1-type" evidence="3">
    <location>
        <begin position="13"/>
        <end position="68"/>
    </location>
</feature>
<dbReference type="HOGENOM" id="CLU_053651_1_1_5"/>
<sequence>MRSGVQGFLGAKLAEARQARGITSRKALADLMQRAASTVIRWEEGETSPEPAALAELSAVLAVPEDYFLTEREGQAGPAFFRSFAGALRGERLVQQIRIVWLEDVAAVAEHYAFLPEVSVPDLLGARSFKTLRDDDIEALAGELREQWGLGLRPIPDMVVLLENNGVVVGSEPMETTQLDGLSRWGRDGRPYVLLASDKQSFARRQFDAAHELAHLVLHRAVSEVEFEENFRLIEDQAHRFASAFLLPASQFGVEIDSITMWELERLKLRWRVSIKAQIMRLQRLNIIDRGLSTRLYKAYSAKGYQSGGEPYDDVWLLQQPSTLADVFKALIDAGQVTKETLCLDLPLFPHDVESLANLPSGWLTMETARVVSLKPEARPRRSEDREQTSKVFQFPNRRDGK</sequence>
<organism evidence="4 5">
    <name type="scientific">Neorhizobium galegae bv. officinalis bv. officinalis str. HAMBI 1141</name>
    <dbReference type="NCBI Taxonomy" id="1028801"/>
    <lineage>
        <taxon>Bacteria</taxon>
        <taxon>Pseudomonadati</taxon>
        <taxon>Pseudomonadota</taxon>
        <taxon>Alphaproteobacteria</taxon>
        <taxon>Hyphomicrobiales</taxon>
        <taxon>Rhizobiaceae</taxon>
        <taxon>Rhizobium/Agrobacterium group</taxon>
        <taxon>Neorhizobium</taxon>
    </lineage>
</organism>
<dbReference type="CDD" id="cd00093">
    <property type="entry name" value="HTH_XRE"/>
    <property type="match status" value="1"/>
</dbReference>
<gene>
    <name evidence="4" type="ORF">RG1141_CH09580</name>
</gene>
<feature type="region of interest" description="Disordered" evidence="2">
    <location>
        <begin position="376"/>
        <end position="402"/>
    </location>
</feature>
<reference evidence="5" key="1">
    <citation type="journal article" date="2014" name="BMC Genomics">
        <title>Genome sequencing of two Neorhizobium galegae strains reveals a noeT gene responsible for the unusual acetylation of the nodulation factors.</title>
        <authorList>
            <person name="Osterman J."/>
            <person name="Marsh J."/>
            <person name="Laine P.K."/>
            <person name="Zeng Z."/>
            <person name="Alatalo E."/>
            <person name="Sullivan J.T."/>
            <person name="Young J.P."/>
            <person name="Thomas-Oates J."/>
            <person name="Paulin L."/>
            <person name="Lindstrom K."/>
        </authorList>
    </citation>
    <scope>NUCLEOTIDE SEQUENCE [LARGE SCALE GENOMIC DNA]</scope>
    <source>
        <strain evidence="5">HAMBI 1141</strain>
    </source>
</reference>
<accession>A0A068T496</accession>
<dbReference type="EMBL" id="HG938355">
    <property type="protein sequence ID" value="CDN53317.1"/>
    <property type="molecule type" value="Genomic_DNA"/>
</dbReference>
<dbReference type="KEGG" id="ngl:RG1141_CH09580"/>
<evidence type="ECO:0000313" key="5">
    <source>
        <dbReference type="Proteomes" id="UP000028186"/>
    </source>
</evidence>
<dbReference type="AlphaFoldDB" id="A0A068T496"/>
<dbReference type="PATRIC" id="fig|1028801.3.peg.980"/>
<dbReference type="InterPro" id="IPR010982">
    <property type="entry name" value="Lambda_DNA-bd_dom_sf"/>
</dbReference>
<evidence type="ECO:0000256" key="1">
    <source>
        <dbReference type="ARBA" id="ARBA00007227"/>
    </source>
</evidence>
<dbReference type="PROSITE" id="PS50943">
    <property type="entry name" value="HTH_CROC1"/>
    <property type="match status" value="1"/>
</dbReference>
<dbReference type="Pfam" id="PF06114">
    <property type="entry name" value="Peptidase_M78"/>
    <property type="match status" value="1"/>
</dbReference>
<dbReference type="RefSeq" id="WP_038541509.1">
    <property type="nucleotide sequence ID" value="NZ_HG938355.1"/>
</dbReference>
<evidence type="ECO:0000259" key="3">
    <source>
        <dbReference type="PROSITE" id="PS50943"/>
    </source>
</evidence>